<gene>
    <name evidence="2" type="ORF">C484_21818</name>
</gene>
<dbReference type="RefSeq" id="WP_006827917.1">
    <property type="nucleotide sequence ID" value="NZ_AOIL01000070.1"/>
</dbReference>
<proteinExistence type="predicted"/>
<dbReference type="PATRIC" id="fig|1230458.4.peg.4402"/>
<organism evidence="2 3">
    <name type="scientific">Natrialba taiwanensis DSM 12281</name>
    <dbReference type="NCBI Taxonomy" id="1230458"/>
    <lineage>
        <taxon>Archaea</taxon>
        <taxon>Methanobacteriati</taxon>
        <taxon>Methanobacteriota</taxon>
        <taxon>Stenosarchaea group</taxon>
        <taxon>Halobacteria</taxon>
        <taxon>Halobacteriales</taxon>
        <taxon>Natrialbaceae</taxon>
        <taxon>Natrialba</taxon>
    </lineage>
</organism>
<dbReference type="EMBL" id="AOIL01000070">
    <property type="protein sequence ID" value="ELY84829.1"/>
    <property type="molecule type" value="Genomic_DNA"/>
</dbReference>
<protein>
    <submittedName>
        <fullName evidence="2">Uncharacterized protein</fullName>
    </submittedName>
</protein>
<evidence type="ECO:0000313" key="3">
    <source>
        <dbReference type="Proteomes" id="UP000011648"/>
    </source>
</evidence>
<evidence type="ECO:0000256" key="1">
    <source>
        <dbReference type="SAM" id="MobiDB-lite"/>
    </source>
</evidence>
<dbReference type="OrthoDB" id="157606at2157"/>
<reference evidence="2 3" key="1">
    <citation type="journal article" date="2014" name="PLoS Genet.">
        <title>Phylogenetically driven sequencing of extremely halophilic archaea reveals strategies for static and dynamic osmo-response.</title>
        <authorList>
            <person name="Becker E.A."/>
            <person name="Seitzer P.M."/>
            <person name="Tritt A."/>
            <person name="Larsen D."/>
            <person name="Krusor M."/>
            <person name="Yao A.I."/>
            <person name="Wu D."/>
            <person name="Madern D."/>
            <person name="Eisen J.A."/>
            <person name="Darling A.E."/>
            <person name="Facciotti M.T."/>
        </authorList>
    </citation>
    <scope>NUCLEOTIDE SEQUENCE [LARGE SCALE GENOMIC DNA]</scope>
    <source>
        <strain evidence="2 3">DSM 12281</strain>
    </source>
</reference>
<comment type="caution">
    <text evidence="2">The sequence shown here is derived from an EMBL/GenBank/DDBJ whole genome shotgun (WGS) entry which is preliminary data.</text>
</comment>
<name>L9ZEN6_9EURY</name>
<sequence>MDRTQPTIAATLTVRVPINATGSLADGATRVVERIDAVDRLEDATVRGIDPALNDTTVDLRVRVVFSDPARRDETEAKTKLAAGVGIKAVENVEPEPAETAEPERSPTTLSAVD</sequence>
<dbReference type="Proteomes" id="UP000011648">
    <property type="component" value="Unassembled WGS sequence"/>
</dbReference>
<accession>L9ZEN6</accession>
<feature type="region of interest" description="Disordered" evidence="1">
    <location>
        <begin position="91"/>
        <end position="114"/>
    </location>
</feature>
<evidence type="ECO:0000313" key="2">
    <source>
        <dbReference type="EMBL" id="ELY84829.1"/>
    </source>
</evidence>
<keyword evidence="3" id="KW-1185">Reference proteome</keyword>
<dbReference type="AlphaFoldDB" id="L9ZEN6"/>